<name>A0ABU5QAE0_9BACT</name>
<organism evidence="3 4">
    <name type="scientific">Arcicella rigui</name>
    <dbReference type="NCBI Taxonomy" id="797020"/>
    <lineage>
        <taxon>Bacteria</taxon>
        <taxon>Pseudomonadati</taxon>
        <taxon>Bacteroidota</taxon>
        <taxon>Cytophagia</taxon>
        <taxon>Cytophagales</taxon>
        <taxon>Flectobacillaceae</taxon>
        <taxon>Arcicella</taxon>
    </lineage>
</organism>
<keyword evidence="2" id="KW-1133">Transmembrane helix</keyword>
<evidence type="ECO:0000256" key="2">
    <source>
        <dbReference type="SAM" id="Phobius"/>
    </source>
</evidence>
<keyword evidence="4" id="KW-1185">Reference proteome</keyword>
<protein>
    <submittedName>
        <fullName evidence="3">Uncharacterized protein</fullName>
    </submittedName>
</protein>
<evidence type="ECO:0000313" key="4">
    <source>
        <dbReference type="Proteomes" id="UP001302949"/>
    </source>
</evidence>
<gene>
    <name evidence="3" type="ORF">VB248_11750</name>
</gene>
<sequence>MNINTMENPSELNESEKTYRALENSIHKIQRFTHKLAKKSNPSLEVQGFWELGDPSLIHWISDTHCYLSRRGQKLQFLGRQSKLEIIGFHLEEGDKLLICGESIREKITDAEIDEILQGSNGVKDSCLNILKVANKDTPYNVYNVHNVIVLEVVNKQKIAPSNVDANNNPFIKKSYDGLFFLILFLGIVGVLAYFYNSNRTFDISGLVNKVLKRESPQNTNTPTDSLQSFQSNTDSLTQSTQPSISNDGFGNEPSNSFQENTTKPVETSTEATTTKPVNTQPLTAEKVAPKSTWKKPEATVSKKPNSADFSKEEQNYNALRQQKEKWLKIRNDLQQKLNAGDASVTDQLNNSIKVLARIEEKLMVSAQKLDSQR</sequence>
<dbReference type="EMBL" id="JAYFUM010000012">
    <property type="protein sequence ID" value="MEA5139815.1"/>
    <property type="molecule type" value="Genomic_DNA"/>
</dbReference>
<dbReference type="RefSeq" id="WP_323296974.1">
    <property type="nucleotide sequence ID" value="NZ_JAYFUM010000012.1"/>
</dbReference>
<dbReference type="Proteomes" id="UP001302949">
    <property type="component" value="Unassembled WGS sequence"/>
</dbReference>
<comment type="caution">
    <text evidence="3">The sequence shown here is derived from an EMBL/GenBank/DDBJ whole genome shotgun (WGS) entry which is preliminary data.</text>
</comment>
<accession>A0ABU5QAE0</accession>
<reference evidence="3 4" key="1">
    <citation type="submission" date="2023-12" db="EMBL/GenBank/DDBJ databases">
        <title>Novel species of the genus Arcicella isolated from rivers.</title>
        <authorList>
            <person name="Lu H."/>
        </authorList>
    </citation>
    <scope>NUCLEOTIDE SEQUENCE [LARGE SCALE GENOMIC DNA]</scope>
    <source>
        <strain evidence="3 4">KCTC 23307</strain>
    </source>
</reference>
<evidence type="ECO:0000313" key="3">
    <source>
        <dbReference type="EMBL" id="MEA5139815.1"/>
    </source>
</evidence>
<feature type="compositionally biased region" description="Polar residues" evidence="1">
    <location>
        <begin position="217"/>
        <end position="283"/>
    </location>
</feature>
<keyword evidence="2" id="KW-0472">Membrane</keyword>
<evidence type="ECO:0000256" key="1">
    <source>
        <dbReference type="SAM" id="MobiDB-lite"/>
    </source>
</evidence>
<proteinExistence type="predicted"/>
<feature type="transmembrane region" description="Helical" evidence="2">
    <location>
        <begin position="178"/>
        <end position="196"/>
    </location>
</feature>
<feature type="region of interest" description="Disordered" evidence="1">
    <location>
        <begin position="216"/>
        <end position="314"/>
    </location>
</feature>
<keyword evidence="2" id="KW-0812">Transmembrane</keyword>